<dbReference type="OrthoDB" id="290878at2"/>
<accession>A0A919WIF2</accession>
<dbReference type="CDD" id="cd00093">
    <property type="entry name" value="HTH_XRE"/>
    <property type="match status" value="1"/>
</dbReference>
<proteinExistence type="predicted"/>
<keyword evidence="4" id="KW-1185">Reference proteome</keyword>
<gene>
    <name evidence="3" type="ORF">J27TS8_23000</name>
</gene>
<organism evidence="3 4">
    <name type="scientific">Robertmurraya siralis</name>
    <dbReference type="NCBI Taxonomy" id="77777"/>
    <lineage>
        <taxon>Bacteria</taxon>
        <taxon>Bacillati</taxon>
        <taxon>Bacillota</taxon>
        <taxon>Bacilli</taxon>
        <taxon>Bacillales</taxon>
        <taxon>Bacillaceae</taxon>
        <taxon>Robertmurraya</taxon>
    </lineage>
</organism>
<protein>
    <submittedName>
        <fullName evidence="3">XRE family transcriptional regulator</fullName>
    </submittedName>
</protein>
<dbReference type="GO" id="GO:0003700">
    <property type="term" value="F:DNA-binding transcription factor activity"/>
    <property type="evidence" value="ECO:0007669"/>
    <property type="project" value="TreeGrafter"/>
</dbReference>
<evidence type="ECO:0000259" key="2">
    <source>
        <dbReference type="PROSITE" id="PS50943"/>
    </source>
</evidence>
<dbReference type="Pfam" id="PF01381">
    <property type="entry name" value="HTH_3"/>
    <property type="match status" value="1"/>
</dbReference>
<dbReference type="SUPFAM" id="SSF47413">
    <property type="entry name" value="lambda repressor-like DNA-binding domains"/>
    <property type="match status" value="1"/>
</dbReference>
<dbReference type="PANTHER" id="PTHR46797">
    <property type="entry name" value="HTH-TYPE TRANSCRIPTIONAL REGULATOR"/>
    <property type="match status" value="1"/>
</dbReference>
<comment type="caution">
    <text evidence="3">The sequence shown here is derived from an EMBL/GenBank/DDBJ whole genome shotgun (WGS) entry which is preliminary data.</text>
</comment>
<dbReference type="InterPro" id="IPR050807">
    <property type="entry name" value="TransReg_Diox_bact_type"/>
</dbReference>
<name>A0A919WIF2_9BACI</name>
<keyword evidence="1" id="KW-0238">DNA-binding</keyword>
<dbReference type="EMBL" id="BORC01000003">
    <property type="protein sequence ID" value="GIN62307.1"/>
    <property type="molecule type" value="Genomic_DNA"/>
</dbReference>
<dbReference type="RefSeq" id="WP_095310822.1">
    <property type="nucleotide sequence ID" value="NZ_BORC01000003.1"/>
</dbReference>
<dbReference type="InterPro" id="IPR001387">
    <property type="entry name" value="Cro/C1-type_HTH"/>
</dbReference>
<sequence length="114" mass="13158">MYNNDVSTAKSLGFRIRELRKLRKMTQEQLAEAIDSTGSYVGRLERGETNVQLHTLEKIAEALEVNVSALFDEELQQVFKNEVIRETVLLMSEQNESRQKKALNILKELYKPDS</sequence>
<dbReference type="Proteomes" id="UP000682111">
    <property type="component" value="Unassembled WGS sequence"/>
</dbReference>
<dbReference type="SMART" id="SM00530">
    <property type="entry name" value="HTH_XRE"/>
    <property type="match status" value="1"/>
</dbReference>
<dbReference type="GO" id="GO:0005829">
    <property type="term" value="C:cytosol"/>
    <property type="evidence" value="ECO:0007669"/>
    <property type="project" value="TreeGrafter"/>
</dbReference>
<dbReference type="Gene3D" id="1.10.260.40">
    <property type="entry name" value="lambda repressor-like DNA-binding domains"/>
    <property type="match status" value="1"/>
</dbReference>
<dbReference type="PANTHER" id="PTHR46797:SF1">
    <property type="entry name" value="METHYLPHOSPHONATE SYNTHASE"/>
    <property type="match status" value="1"/>
</dbReference>
<dbReference type="PROSITE" id="PS50943">
    <property type="entry name" value="HTH_CROC1"/>
    <property type="match status" value="1"/>
</dbReference>
<dbReference type="GO" id="GO:0003677">
    <property type="term" value="F:DNA binding"/>
    <property type="evidence" value="ECO:0007669"/>
    <property type="project" value="UniProtKB-KW"/>
</dbReference>
<dbReference type="InterPro" id="IPR010982">
    <property type="entry name" value="Lambda_DNA-bd_dom_sf"/>
</dbReference>
<evidence type="ECO:0000256" key="1">
    <source>
        <dbReference type="ARBA" id="ARBA00023125"/>
    </source>
</evidence>
<feature type="domain" description="HTH cro/C1-type" evidence="2">
    <location>
        <begin position="16"/>
        <end position="70"/>
    </location>
</feature>
<evidence type="ECO:0000313" key="4">
    <source>
        <dbReference type="Proteomes" id="UP000682111"/>
    </source>
</evidence>
<reference evidence="3" key="1">
    <citation type="submission" date="2021-03" db="EMBL/GenBank/DDBJ databases">
        <title>Antimicrobial resistance genes in bacteria isolated from Japanese honey, and their potential for conferring macrolide and lincosamide resistance in the American foulbrood pathogen Paenibacillus larvae.</title>
        <authorList>
            <person name="Okamoto M."/>
            <person name="Kumagai M."/>
            <person name="Kanamori H."/>
            <person name="Takamatsu D."/>
        </authorList>
    </citation>
    <scope>NUCLEOTIDE SEQUENCE</scope>
    <source>
        <strain evidence="3">J27TS8</strain>
    </source>
</reference>
<evidence type="ECO:0000313" key="3">
    <source>
        <dbReference type="EMBL" id="GIN62307.1"/>
    </source>
</evidence>
<dbReference type="AlphaFoldDB" id="A0A919WIF2"/>